<dbReference type="InterPro" id="IPR008979">
    <property type="entry name" value="Galactose-bd-like_sf"/>
</dbReference>
<evidence type="ECO:0000259" key="1">
    <source>
        <dbReference type="PROSITE" id="PS50022"/>
    </source>
</evidence>
<proteinExistence type="predicted"/>
<dbReference type="PROSITE" id="PS50022">
    <property type="entry name" value="FA58C_3"/>
    <property type="match status" value="1"/>
</dbReference>
<reference evidence="2 3" key="1">
    <citation type="submission" date="2024-04" db="EMBL/GenBank/DDBJ databases">
        <title>Tritrichomonas musculus Genome.</title>
        <authorList>
            <person name="Alves-Ferreira E."/>
            <person name="Grigg M."/>
            <person name="Lorenzi H."/>
            <person name="Galac M."/>
        </authorList>
    </citation>
    <scope>NUCLEOTIDE SEQUENCE [LARGE SCALE GENOMIC DNA]</scope>
    <source>
        <strain evidence="2 3">EAF2021</strain>
    </source>
</reference>
<comment type="caution">
    <text evidence="2">The sequence shown here is derived from an EMBL/GenBank/DDBJ whole genome shotgun (WGS) entry which is preliminary data.</text>
</comment>
<dbReference type="SUPFAM" id="SSF49785">
    <property type="entry name" value="Galactose-binding domain-like"/>
    <property type="match status" value="1"/>
</dbReference>
<feature type="domain" description="F5/8 type C" evidence="1">
    <location>
        <begin position="130"/>
        <end position="283"/>
    </location>
</feature>
<evidence type="ECO:0000313" key="2">
    <source>
        <dbReference type="EMBL" id="KAK8841641.1"/>
    </source>
</evidence>
<accession>A0ABR2H717</accession>
<dbReference type="Pfam" id="PF00754">
    <property type="entry name" value="F5_F8_type_C"/>
    <property type="match status" value="1"/>
</dbReference>
<evidence type="ECO:0000313" key="3">
    <source>
        <dbReference type="Proteomes" id="UP001470230"/>
    </source>
</evidence>
<sequence length="288" mass="33566">MSKKNLYLIISNPQLRIKDESALFEFINELYLNSDLENENEMPTKSDFYEEVVISELKSDEQKTFIKNIESDEMTSQLWSNIRSFILEENNKPEARNKRYIEAKSRKNDNCIEVEYTNERFKGIITKLGNGDSKKALTEGAISIASSSVHSGDNQQAKNVVDYEDDYQVFESLNNEKSWLSFDFIKNKVRPSHYSIRSTNYGANNECLQHWCIEGSNDNENWKILDTRSDEKSLLENRAENTFSIKNNLEKDEYYRYLRIRQTGLNSSGNNELFFSSIEFFGNIQTSS</sequence>
<dbReference type="InterPro" id="IPR000421">
    <property type="entry name" value="FA58C"/>
</dbReference>
<name>A0ABR2H717_9EUKA</name>
<keyword evidence="3" id="KW-1185">Reference proteome</keyword>
<dbReference type="EMBL" id="JAPFFF010000040">
    <property type="protein sequence ID" value="KAK8841641.1"/>
    <property type="molecule type" value="Genomic_DNA"/>
</dbReference>
<protein>
    <recommendedName>
        <fullName evidence="1">F5/8 type C domain-containing protein</fullName>
    </recommendedName>
</protein>
<dbReference type="Proteomes" id="UP001470230">
    <property type="component" value="Unassembled WGS sequence"/>
</dbReference>
<dbReference type="Gene3D" id="2.60.120.260">
    <property type="entry name" value="Galactose-binding domain-like"/>
    <property type="match status" value="1"/>
</dbReference>
<organism evidence="2 3">
    <name type="scientific">Tritrichomonas musculus</name>
    <dbReference type="NCBI Taxonomy" id="1915356"/>
    <lineage>
        <taxon>Eukaryota</taxon>
        <taxon>Metamonada</taxon>
        <taxon>Parabasalia</taxon>
        <taxon>Tritrichomonadida</taxon>
        <taxon>Tritrichomonadidae</taxon>
        <taxon>Tritrichomonas</taxon>
    </lineage>
</organism>
<gene>
    <name evidence="2" type="ORF">M9Y10_026581</name>
</gene>